<evidence type="ECO:0000313" key="3">
    <source>
        <dbReference type="Proteomes" id="UP000033618"/>
    </source>
</evidence>
<dbReference type="RefSeq" id="WP_024905877.1">
    <property type="nucleotide sequence ID" value="NZ_CADFGU010000028.1"/>
</dbReference>
<dbReference type="PATRIC" id="fig|28092.6.peg.5622"/>
<accession>A0A0F5JTY6</accession>
<organism evidence="2 3">
    <name type="scientific">Robbsia andropogonis</name>
    <dbReference type="NCBI Taxonomy" id="28092"/>
    <lineage>
        <taxon>Bacteria</taxon>
        <taxon>Pseudomonadati</taxon>
        <taxon>Pseudomonadota</taxon>
        <taxon>Betaproteobacteria</taxon>
        <taxon>Burkholderiales</taxon>
        <taxon>Burkholderiaceae</taxon>
        <taxon>Robbsia</taxon>
    </lineage>
</organism>
<dbReference type="CDD" id="cd01300">
    <property type="entry name" value="YtcJ_like"/>
    <property type="match status" value="1"/>
</dbReference>
<dbReference type="PANTHER" id="PTHR22642:SF2">
    <property type="entry name" value="PROTEIN LONG AFTER FAR-RED 3"/>
    <property type="match status" value="1"/>
</dbReference>
<gene>
    <name evidence="2" type="ORF">WM40_23920</name>
</gene>
<keyword evidence="2" id="KW-0378">Hydrolase</keyword>
<proteinExistence type="predicted"/>
<reference evidence="2 3" key="1">
    <citation type="submission" date="2015-03" db="EMBL/GenBank/DDBJ databases">
        <title>Draft Genome Sequence of Burkholderia andropogonis type strain ICMP2807, isolated from Sorghum bicolor.</title>
        <authorList>
            <person name="Lopes-Santos L."/>
            <person name="Castro D.B."/>
            <person name="Ottoboni L.M."/>
            <person name="Park D."/>
            <person name="Weirc B.S."/>
            <person name="Destefano S.A."/>
        </authorList>
    </citation>
    <scope>NUCLEOTIDE SEQUENCE [LARGE SCALE GENOMIC DNA]</scope>
    <source>
        <strain evidence="2 3">ICMP2807</strain>
    </source>
</reference>
<keyword evidence="3" id="KW-1185">Reference proteome</keyword>
<dbReference type="InterPro" id="IPR033932">
    <property type="entry name" value="YtcJ-like"/>
</dbReference>
<dbReference type="STRING" id="28092.WM40_23920"/>
<dbReference type="EMBL" id="LAQU01000050">
    <property type="protein sequence ID" value="KKB61311.1"/>
    <property type="molecule type" value="Genomic_DNA"/>
</dbReference>
<dbReference type="InterPro" id="IPR013108">
    <property type="entry name" value="Amidohydro_3"/>
</dbReference>
<name>A0A0F5JTY6_9BURK</name>
<feature type="domain" description="Amidohydrolase 3" evidence="1">
    <location>
        <begin position="103"/>
        <end position="637"/>
    </location>
</feature>
<dbReference type="PANTHER" id="PTHR22642">
    <property type="entry name" value="IMIDAZOLONEPROPIONASE"/>
    <property type="match status" value="1"/>
</dbReference>
<dbReference type="AlphaFoldDB" id="A0A0F5JTY6"/>
<comment type="caution">
    <text evidence="2">The sequence shown here is derived from an EMBL/GenBank/DDBJ whole genome shotgun (WGS) entry which is preliminary data.</text>
</comment>
<dbReference type="SUPFAM" id="SSF51338">
    <property type="entry name" value="Composite domain of metallo-dependent hydrolases"/>
    <property type="match status" value="2"/>
</dbReference>
<dbReference type="Gene3D" id="3.10.310.70">
    <property type="match status" value="1"/>
</dbReference>
<dbReference type="InterPro" id="IPR011059">
    <property type="entry name" value="Metal-dep_hydrolase_composite"/>
</dbReference>
<dbReference type="Gene3D" id="3.20.20.140">
    <property type="entry name" value="Metal-dependent hydrolases"/>
    <property type="match status" value="1"/>
</dbReference>
<dbReference type="InterPro" id="IPR032466">
    <property type="entry name" value="Metal_Hydrolase"/>
</dbReference>
<evidence type="ECO:0000313" key="2">
    <source>
        <dbReference type="EMBL" id="KKB61311.1"/>
    </source>
</evidence>
<dbReference type="Pfam" id="PF07969">
    <property type="entry name" value="Amidohydro_3"/>
    <property type="match status" value="1"/>
</dbReference>
<dbReference type="GO" id="GO:0016810">
    <property type="term" value="F:hydrolase activity, acting on carbon-nitrogen (but not peptide) bonds"/>
    <property type="evidence" value="ECO:0007669"/>
    <property type="project" value="InterPro"/>
</dbReference>
<evidence type="ECO:0000259" key="1">
    <source>
        <dbReference type="Pfam" id="PF07969"/>
    </source>
</evidence>
<protein>
    <submittedName>
        <fullName evidence="2">Amidohydrolase</fullName>
    </submittedName>
</protein>
<dbReference type="OrthoDB" id="9031471at2"/>
<dbReference type="SUPFAM" id="SSF51556">
    <property type="entry name" value="Metallo-dependent hydrolases"/>
    <property type="match status" value="1"/>
</dbReference>
<sequence length="641" mass="69333">MSEHVNNFGCACCSPNLIPTFTDDAREWPELIKILALPKPAETVESVIFHGGNIYPDPTQTDFQVEAIGIADHQVVATGTLEHVREEMLKRNGDFRLQMLTDNQTLLPGLIEPHAHLLTSAIVGSWTNLSPFGDDQKLRSSYGMNFIYEQLASAVDSITKDAGANDVPKWVCGFGVDPSLMDVWGEINAEWLNKISPDVCIFLLNASGHISYVNGAALSEAGLDKNYNNGVLTESESTKVTSKIPPPTKEETVLGLLRVFADANRRGITTIFDAGLGMLNKEAEVDLMRFLATTAGMTVRVGAALYVGSDSSLPDWVKQFHPEQNDDANALFGLRAVKLMADGSNQGLTGFQSQNYLCCLDHTVPGVGPRGLFNFSPPWGLAQIMRTVADAGWPILVHANGDEGIANVLAAFQLALDKAGPLLPNPVDSELHSGTLDLRHRIEHASLLHDDAIVTMKRLGVSPSFLIGHVGYWGRTLQRTILGPERAQLLDRCASALAAGLKISLHSDHFVSPLGPLRCMEQAIGRVMEGPRSILGASEKAGRTSAIVMPEDSAEIAGTEDVLNPAERLTASQALRAVTIDAAWQCHLDEHIGSLRPGKQADLVILEDDPLQWTAENAEGMRDITVSETWVSGRCVYSPGS</sequence>
<dbReference type="Gene3D" id="2.30.40.10">
    <property type="entry name" value="Urease, subunit C, domain 1"/>
    <property type="match status" value="1"/>
</dbReference>
<dbReference type="Proteomes" id="UP000033618">
    <property type="component" value="Unassembled WGS sequence"/>
</dbReference>